<dbReference type="CDD" id="cd03801">
    <property type="entry name" value="GT4_PimA-like"/>
    <property type="match status" value="1"/>
</dbReference>
<dbReference type="AlphaFoldDB" id="A0A927F9Y0"/>
<evidence type="ECO:0000313" key="4">
    <source>
        <dbReference type="Proteomes" id="UP000622317"/>
    </source>
</evidence>
<dbReference type="EMBL" id="JACYFG010000040">
    <property type="protein sequence ID" value="MBD5781202.1"/>
    <property type="molecule type" value="Genomic_DNA"/>
</dbReference>
<dbReference type="PANTHER" id="PTHR12526">
    <property type="entry name" value="GLYCOSYLTRANSFERASE"/>
    <property type="match status" value="1"/>
</dbReference>
<dbReference type="SUPFAM" id="SSF53756">
    <property type="entry name" value="UDP-Glycosyltransferase/glycogen phosphorylase"/>
    <property type="match status" value="1"/>
</dbReference>
<reference evidence="3" key="1">
    <citation type="submission" date="2020-09" db="EMBL/GenBank/DDBJ databases">
        <title>Pelagicoccus enzymogenes sp. nov. with an EPS production, isolated from marine sediment.</title>
        <authorList>
            <person name="Feng X."/>
        </authorList>
    </citation>
    <scope>NUCLEOTIDE SEQUENCE</scope>
    <source>
        <strain evidence="3">NFK12</strain>
    </source>
</reference>
<dbReference type="InterPro" id="IPR001296">
    <property type="entry name" value="Glyco_trans_1"/>
</dbReference>
<dbReference type="Proteomes" id="UP000622317">
    <property type="component" value="Unassembled WGS sequence"/>
</dbReference>
<evidence type="ECO:0000259" key="2">
    <source>
        <dbReference type="Pfam" id="PF13439"/>
    </source>
</evidence>
<evidence type="ECO:0000313" key="3">
    <source>
        <dbReference type="EMBL" id="MBD5781202.1"/>
    </source>
</evidence>
<gene>
    <name evidence="3" type="ORF">IEN85_17005</name>
</gene>
<dbReference type="InterPro" id="IPR028098">
    <property type="entry name" value="Glyco_trans_4-like_N"/>
</dbReference>
<feature type="domain" description="Glycosyl transferase family 1" evidence="1">
    <location>
        <begin position="226"/>
        <end position="393"/>
    </location>
</feature>
<proteinExistence type="predicted"/>
<organism evidence="3 4">
    <name type="scientific">Pelagicoccus enzymogenes</name>
    <dbReference type="NCBI Taxonomy" id="2773457"/>
    <lineage>
        <taxon>Bacteria</taxon>
        <taxon>Pseudomonadati</taxon>
        <taxon>Verrucomicrobiota</taxon>
        <taxon>Opitutia</taxon>
        <taxon>Puniceicoccales</taxon>
        <taxon>Pelagicoccaceae</taxon>
        <taxon>Pelagicoccus</taxon>
    </lineage>
</organism>
<dbReference type="Gene3D" id="3.40.50.2000">
    <property type="entry name" value="Glycogen Phosphorylase B"/>
    <property type="match status" value="2"/>
</dbReference>
<evidence type="ECO:0000259" key="1">
    <source>
        <dbReference type="Pfam" id="PF00534"/>
    </source>
</evidence>
<protein>
    <submittedName>
        <fullName evidence="3">Glycosyltransferase family 4 protein</fullName>
    </submittedName>
</protein>
<dbReference type="Pfam" id="PF00534">
    <property type="entry name" value="Glycos_transf_1"/>
    <property type="match status" value="1"/>
</dbReference>
<keyword evidence="4" id="KW-1185">Reference proteome</keyword>
<feature type="domain" description="Glycosyltransferase subfamily 4-like N-terminal" evidence="2">
    <location>
        <begin position="72"/>
        <end position="210"/>
    </location>
</feature>
<sequence length="420" mass="45889">MKNFNTSDFGSCPLDGESAFVSKEGNDILGRLLWIVGGDEGYGFRRAHLGFASDLRSRGIEIGFVIREQGTFADELEAAGYSVFFLSDRNKDRGIRGRGVSYLFGCIESVRDSLVHKKEIASAIRAFETDWVHVSINSGILKAGLAARSAQVPVFWHIHNTINSKLPFGLQSLAYRSICRVLSIKPLANSRHTADSLGGGNGFCGVLYPGTDEKWFSPSAPFEALDKESVGLPQDLPVFLVAARLVKAKAQHLVVEAFLELIEEGLEVALILAGGPLDSDYAKELQDKVDAAGVTHLVRFLGQVDDTRPYLRLADVVINSRLNAEPFGLSVIEAQFLERPVLAYALGGPSETVLDGETGWLIEEPTKDCFKRGVRRALEERDSWGAMGVRARERAVPLFSLGASSDNYLKRVDQARGSLA</sequence>
<comment type="caution">
    <text evidence="3">The sequence shown here is derived from an EMBL/GenBank/DDBJ whole genome shotgun (WGS) entry which is preliminary data.</text>
</comment>
<dbReference type="Pfam" id="PF13439">
    <property type="entry name" value="Glyco_transf_4"/>
    <property type="match status" value="1"/>
</dbReference>
<accession>A0A927F9Y0</accession>
<name>A0A927F9Y0_9BACT</name>
<dbReference type="GO" id="GO:0016757">
    <property type="term" value="F:glycosyltransferase activity"/>
    <property type="evidence" value="ECO:0007669"/>
    <property type="project" value="InterPro"/>
</dbReference>
<dbReference type="RefSeq" id="WP_191618302.1">
    <property type="nucleotide sequence ID" value="NZ_JACYFG010000040.1"/>
</dbReference>